<feature type="compositionally biased region" description="Basic and acidic residues" evidence="1">
    <location>
        <begin position="63"/>
        <end position="75"/>
    </location>
</feature>
<accession>A0AAN8SCI5</accession>
<evidence type="ECO:0000313" key="2">
    <source>
        <dbReference type="EMBL" id="KAK6642976.1"/>
    </source>
</evidence>
<comment type="caution">
    <text evidence="2">The sequence shown here is derived from an EMBL/GenBank/DDBJ whole genome shotgun (WGS) entry which is preliminary data.</text>
</comment>
<feature type="compositionally biased region" description="Acidic residues" evidence="1">
    <location>
        <begin position="12"/>
        <end position="23"/>
    </location>
</feature>
<sequence>MKKNMKTKSMEKEEEEEAEEEEPEGKFSTLVKHCRGLLSNEIKNKVTKAIFLGNRMTQTRFGSESRGKERERERPATAAVIPDKRPNAY</sequence>
<dbReference type="EMBL" id="JAWJWE010000002">
    <property type="protein sequence ID" value="KAK6642976.1"/>
    <property type="molecule type" value="Genomic_DNA"/>
</dbReference>
<proteinExistence type="predicted"/>
<feature type="region of interest" description="Disordered" evidence="1">
    <location>
        <begin position="58"/>
        <end position="89"/>
    </location>
</feature>
<name>A0AAN8SCI5_POLSC</name>
<protein>
    <submittedName>
        <fullName evidence="2">Uncharacterized protein</fullName>
    </submittedName>
</protein>
<dbReference type="AlphaFoldDB" id="A0AAN8SCI5"/>
<reference evidence="2 3" key="1">
    <citation type="submission" date="2023-10" db="EMBL/GenBank/DDBJ databases">
        <title>Genomes of two closely related lineages of the louse Polyplax serrata with different host specificities.</title>
        <authorList>
            <person name="Martinu J."/>
            <person name="Tarabai H."/>
            <person name="Stefka J."/>
            <person name="Hypsa V."/>
        </authorList>
    </citation>
    <scope>NUCLEOTIDE SEQUENCE [LARGE SCALE GENOMIC DNA]</scope>
    <source>
        <strain evidence="2">HR10_N</strain>
    </source>
</reference>
<evidence type="ECO:0000256" key="1">
    <source>
        <dbReference type="SAM" id="MobiDB-lite"/>
    </source>
</evidence>
<evidence type="ECO:0000313" key="3">
    <source>
        <dbReference type="Proteomes" id="UP001372834"/>
    </source>
</evidence>
<gene>
    <name evidence="2" type="ORF">RUM43_004478</name>
</gene>
<organism evidence="2 3">
    <name type="scientific">Polyplax serrata</name>
    <name type="common">Common mouse louse</name>
    <dbReference type="NCBI Taxonomy" id="468196"/>
    <lineage>
        <taxon>Eukaryota</taxon>
        <taxon>Metazoa</taxon>
        <taxon>Ecdysozoa</taxon>
        <taxon>Arthropoda</taxon>
        <taxon>Hexapoda</taxon>
        <taxon>Insecta</taxon>
        <taxon>Pterygota</taxon>
        <taxon>Neoptera</taxon>
        <taxon>Paraneoptera</taxon>
        <taxon>Psocodea</taxon>
        <taxon>Troctomorpha</taxon>
        <taxon>Phthiraptera</taxon>
        <taxon>Anoplura</taxon>
        <taxon>Polyplacidae</taxon>
        <taxon>Polyplax</taxon>
    </lineage>
</organism>
<dbReference type="Proteomes" id="UP001372834">
    <property type="component" value="Unassembled WGS sequence"/>
</dbReference>
<feature type="region of interest" description="Disordered" evidence="1">
    <location>
        <begin position="1"/>
        <end position="27"/>
    </location>
</feature>